<evidence type="ECO:0000256" key="1">
    <source>
        <dbReference type="ARBA" id="ARBA00022630"/>
    </source>
</evidence>
<evidence type="ECO:0000256" key="2">
    <source>
        <dbReference type="ARBA" id="ARBA00022827"/>
    </source>
</evidence>
<dbReference type="SUPFAM" id="SSF55447">
    <property type="entry name" value="CO dehydrogenase flavoprotein C-terminal domain-like"/>
    <property type="match status" value="1"/>
</dbReference>
<dbReference type="InterPro" id="IPR016167">
    <property type="entry name" value="FAD-bd_PCMH_sub1"/>
</dbReference>
<comment type="caution">
    <text evidence="5">The sequence shown here is derived from an EMBL/GenBank/DDBJ whole genome shotgun (WGS) entry which is preliminary data.</text>
</comment>
<dbReference type="RefSeq" id="WP_132875564.1">
    <property type="nucleotide sequence ID" value="NZ_SLXQ01000001.1"/>
</dbReference>
<proteinExistence type="predicted"/>
<dbReference type="InterPro" id="IPR036683">
    <property type="entry name" value="CO_DH_flav_C_dom_sf"/>
</dbReference>
<dbReference type="Pfam" id="PF00941">
    <property type="entry name" value="FAD_binding_5"/>
    <property type="match status" value="1"/>
</dbReference>
<evidence type="ECO:0000313" key="6">
    <source>
        <dbReference type="Proteomes" id="UP000294911"/>
    </source>
</evidence>
<evidence type="ECO:0000259" key="4">
    <source>
        <dbReference type="PROSITE" id="PS51387"/>
    </source>
</evidence>
<dbReference type="SUPFAM" id="SSF56176">
    <property type="entry name" value="FAD-binding/transporter-associated domain-like"/>
    <property type="match status" value="1"/>
</dbReference>
<dbReference type="InterPro" id="IPR036318">
    <property type="entry name" value="FAD-bd_PCMH-like_sf"/>
</dbReference>
<dbReference type="AlphaFoldDB" id="A0A4R2R5H0"/>
<reference evidence="5 6" key="1">
    <citation type="submission" date="2019-03" db="EMBL/GenBank/DDBJ databases">
        <title>Genomic Encyclopedia of Type Strains, Phase IV (KMG-IV): sequencing the most valuable type-strain genomes for metagenomic binning, comparative biology and taxonomic classification.</title>
        <authorList>
            <person name="Goeker M."/>
        </authorList>
    </citation>
    <scope>NUCLEOTIDE SEQUENCE [LARGE SCALE GENOMIC DNA]</scope>
    <source>
        <strain evidence="5 6">DSM 45765</strain>
    </source>
</reference>
<keyword evidence="6" id="KW-1185">Reference proteome</keyword>
<evidence type="ECO:0000313" key="5">
    <source>
        <dbReference type="EMBL" id="TCP57039.1"/>
    </source>
</evidence>
<dbReference type="GO" id="GO:0071949">
    <property type="term" value="F:FAD binding"/>
    <property type="evidence" value="ECO:0007669"/>
    <property type="project" value="InterPro"/>
</dbReference>
<sequence length="281" mass="29837">MKPAAFTYHRAHDVRESIELLTELGEDAKILAGGQSLAPMMNFRLARPSALVDITRVTGLDYLRHGADGLRIGALTTHRTVETASELAGFDVLPRSAHWVGHYPIRCRGTFGGSIAHADPTSEWCLLAVLLEANIVLAGPRGQRTVPATEFFHGFFATAAEPDELIVEIHFPEPARQAALTEFAQRQGDFAIVAAAVRLSSVDGQCTGGRVVLGGVDPRPLVVDISNALDGAAVTESTWDAVGELVAGQLDPPTDAHGSGAYRKQLAATLVARAFAEAAAR</sequence>
<name>A0A4R2R5H0_9PSEU</name>
<keyword evidence="2" id="KW-0274">FAD</keyword>
<keyword evidence="3" id="KW-0560">Oxidoreductase</keyword>
<dbReference type="InterPro" id="IPR002346">
    <property type="entry name" value="Mopterin_DH_FAD-bd"/>
</dbReference>
<dbReference type="PROSITE" id="PS51387">
    <property type="entry name" value="FAD_PCMH"/>
    <property type="match status" value="1"/>
</dbReference>
<dbReference type="Pfam" id="PF03450">
    <property type="entry name" value="CO_deh_flav_C"/>
    <property type="match status" value="1"/>
</dbReference>
<dbReference type="PANTHER" id="PTHR42659">
    <property type="entry name" value="XANTHINE DEHYDROGENASE SUBUNIT C-RELATED"/>
    <property type="match status" value="1"/>
</dbReference>
<evidence type="ECO:0000256" key="3">
    <source>
        <dbReference type="ARBA" id="ARBA00023002"/>
    </source>
</evidence>
<keyword evidence="1" id="KW-0285">Flavoprotein</keyword>
<dbReference type="Gene3D" id="3.30.390.50">
    <property type="entry name" value="CO dehydrogenase flavoprotein, C-terminal domain"/>
    <property type="match status" value="1"/>
</dbReference>
<dbReference type="InterPro" id="IPR016169">
    <property type="entry name" value="FAD-bd_PCMH_sub2"/>
</dbReference>
<dbReference type="InterPro" id="IPR005107">
    <property type="entry name" value="CO_DH_flav_C"/>
</dbReference>
<gene>
    <name evidence="5" type="ORF">EV191_101991</name>
</gene>
<accession>A0A4R2R5H0</accession>
<dbReference type="InterPro" id="IPR051312">
    <property type="entry name" value="Diverse_Substr_Oxidored"/>
</dbReference>
<dbReference type="InterPro" id="IPR016166">
    <property type="entry name" value="FAD-bd_PCMH"/>
</dbReference>
<feature type="domain" description="FAD-binding PCMH-type" evidence="4">
    <location>
        <begin position="1"/>
        <end position="176"/>
    </location>
</feature>
<dbReference type="Gene3D" id="3.30.43.10">
    <property type="entry name" value="Uridine Diphospho-n-acetylenolpyruvylglucosamine Reductase, domain 2"/>
    <property type="match status" value="1"/>
</dbReference>
<dbReference type="Proteomes" id="UP000294911">
    <property type="component" value="Unassembled WGS sequence"/>
</dbReference>
<dbReference type="SMART" id="SM01092">
    <property type="entry name" value="CO_deh_flav_C"/>
    <property type="match status" value="1"/>
</dbReference>
<organism evidence="5 6">
    <name type="scientific">Tamaricihabitans halophyticus</name>
    <dbReference type="NCBI Taxonomy" id="1262583"/>
    <lineage>
        <taxon>Bacteria</taxon>
        <taxon>Bacillati</taxon>
        <taxon>Actinomycetota</taxon>
        <taxon>Actinomycetes</taxon>
        <taxon>Pseudonocardiales</taxon>
        <taxon>Pseudonocardiaceae</taxon>
        <taxon>Tamaricihabitans</taxon>
    </lineage>
</organism>
<protein>
    <submittedName>
        <fullName evidence="5">Carbon-monoxide dehydrogenase medium subunit</fullName>
    </submittedName>
</protein>
<dbReference type="EMBL" id="SLXQ01000001">
    <property type="protein sequence ID" value="TCP57039.1"/>
    <property type="molecule type" value="Genomic_DNA"/>
</dbReference>
<dbReference type="OrthoDB" id="9793944at2"/>
<dbReference type="GO" id="GO:0016491">
    <property type="term" value="F:oxidoreductase activity"/>
    <property type="evidence" value="ECO:0007669"/>
    <property type="project" value="UniProtKB-KW"/>
</dbReference>
<dbReference type="PANTHER" id="PTHR42659:SF2">
    <property type="entry name" value="XANTHINE DEHYDROGENASE SUBUNIT C-RELATED"/>
    <property type="match status" value="1"/>
</dbReference>
<dbReference type="Gene3D" id="3.30.465.10">
    <property type="match status" value="1"/>
</dbReference>